<protein>
    <submittedName>
        <fullName evidence="1">Uncharacterized protein</fullName>
    </submittedName>
</protein>
<dbReference type="Proteomes" id="UP000828390">
    <property type="component" value="Unassembled WGS sequence"/>
</dbReference>
<keyword evidence="2" id="KW-1185">Reference proteome</keyword>
<reference evidence="1" key="2">
    <citation type="submission" date="2020-11" db="EMBL/GenBank/DDBJ databases">
        <authorList>
            <person name="McCartney M.A."/>
            <person name="Auch B."/>
            <person name="Kono T."/>
            <person name="Mallez S."/>
            <person name="Becker A."/>
            <person name="Gohl D.M."/>
            <person name="Silverstein K.A.T."/>
            <person name="Koren S."/>
            <person name="Bechman K.B."/>
            <person name="Herman A."/>
            <person name="Abrahante J.E."/>
            <person name="Garbe J."/>
        </authorList>
    </citation>
    <scope>NUCLEOTIDE SEQUENCE</scope>
    <source>
        <strain evidence="1">Duluth1</strain>
        <tissue evidence="1">Whole animal</tissue>
    </source>
</reference>
<gene>
    <name evidence="1" type="ORF">DPMN_098831</name>
</gene>
<proteinExistence type="predicted"/>
<sequence length="109" mass="11928">MVELLAKLQLLLEISVDLNVAPRDVLYGHHSAFVAADEAALGPGAAERAVTLDFLTKQRGSLRLVIVGKYELERMALGPFLLKPYRTLFFCISLIMRKPGCALSVVSTV</sequence>
<evidence type="ECO:0000313" key="1">
    <source>
        <dbReference type="EMBL" id="KAH3856247.1"/>
    </source>
</evidence>
<dbReference type="AlphaFoldDB" id="A0A9D4R738"/>
<reference evidence="1" key="1">
    <citation type="journal article" date="2019" name="bioRxiv">
        <title>The Genome of the Zebra Mussel, Dreissena polymorpha: A Resource for Invasive Species Research.</title>
        <authorList>
            <person name="McCartney M.A."/>
            <person name="Auch B."/>
            <person name="Kono T."/>
            <person name="Mallez S."/>
            <person name="Zhang Y."/>
            <person name="Obille A."/>
            <person name="Becker A."/>
            <person name="Abrahante J.E."/>
            <person name="Garbe J."/>
            <person name="Badalamenti J.P."/>
            <person name="Herman A."/>
            <person name="Mangelson H."/>
            <person name="Liachko I."/>
            <person name="Sullivan S."/>
            <person name="Sone E.D."/>
            <person name="Koren S."/>
            <person name="Silverstein K.A.T."/>
            <person name="Beckman K.B."/>
            <person name="Gohl D.M."/>
        </authorList>
    </citation>
    <scope>NUCLEOTIDE SEQUENCE</scope>
    <source>
        <strain evidence="1">Duluth1</strain>
        <tissue evidence="1">Whole animal</tissue>
    </source>
</reference>
<accession>A0A9D4R738</accession>
<organism evidence="1 2">
    <name type="scientific">Dreissena polymorpha</name>
    <name type="common">Zebra mussel</name>
    <name type="synonym">Mytilus polymorpha</name>
    <dbReference type="NCBI Taxonomy" id="45954"/>
    <lineage>
        <taxon>Eukaryota</taxon>
        <taxon>Metazoa</taxon>
        <taxon>Spiralia</taxon>
        <taxon>Lophotrochozoa</taxon>
        <taxon>Mollusca</taxon>
        <taxon>Bivalvia</taxon>
        <taxon>Autobranchia</taxon>
        <taxon>Heteroconchia</taxon>
        <taxon>Euheterodonta</taxon>
        <taxon>Imparidentia</taxon>
        <taxon>Neoheterodontei</taxon>
        <taxon>Myida</taxon>
        <taxon>Dreissenoidea</taxon>
        <taxon>Dreissenidae</taxon>
        <taxon>Dreissena</taxon>
    </lineage>
</organism>
<evidence type="ECO:0000313" key="2">
    <source>
        <dbReference type="Proteomes" id="UP000828390"/>
    </source>
</evidence>
<dbReference type="EMBL" id="JAIWYP010000003">
    <property type="protein sequence ID" value="KAH3856247.1"/>
    <property type="molecule type" value="Genomic_DNA"/>
</dbReference>
<comment type="caution">
    <text evidence="1">The sequence shown here is derived from an EMBL/GenBank/DDBJ whole genome shotgun (WGS) entry which is preliminary data.</text>
</comment>
<name>A0A9D4R738_DREPO</name>